<protein>
    <recommendedName>
        <fullName evidence="6">UDP N-acetylglucosamine O-acyltransferase C-terminal domain-containing protein</fullName>
    </recommendedName>
</protein>
<dbReference type="Pfam" id="PF13720">
    <property type="entry name" value="Acetyltransf_11"/>
    <property type="match status" value="1"/>
</dbReference>
<evidence type="ECO:0000313" key="7">
    <source>
        <dbReference type="EMBL" id="KKM91668.1"/>
    </source>
</evidence>
<dbReference type="AlphaFoldDB" id="A0A0F9LDU6"/>
<keyword evidence="2" id="KW-0441">Lipid A biosynthesis</keyword>
<keyword evidence="1" id="KW-0444">Lipid biosynthesis</keyword>
<dbReference type="SUPFAM" id="SSF51161">
    <property type="entry name" value="Trimeric LpxA-like enzymes"/>
    <property type="match status" value="1"/>
</dbReference>
<gene>
    <name evidence="7" type="ORF">LCGC14_1226260</name>
</gene>
<dbReference type="PANTHER" id="PTHR43480">
    <property type="entry name" value="ACYL-[ACYL-CARRIER-PROTEIN]--UDP-N-ACETYLGLUCOSAMINE O-ACYLTRANSFERASE"/>
    <property type="match status" value="1"/>
</dbReference>
<organism evidence="7">
    <name type="scientific">marine sediment metagenome</name>
    <dbReference type="NCBI Taxonomy" id="412755"/>
    <lineage>
        <taxon>unclassified sequences</taxon>
        <taxon>metagenomes</taxon>
        <taxon>ecological metagenomes</taxon>
    </lineage>
</organism>
<evidence type="ECO:0000256" key="5">
    <source>
        <dbReference type="ARBA" id="ARBA00023315"/>
    </source>
</evidence>
<dbReference type="Gene3D" id="2.160.10.10">
    <property type="entry name" value="Hexapeptide repeat proteins"/>
    <property type="match status" value="1"/>
</dbReference>
<comment type="caution">
    <text evidence="7">The sequence shown here is derived from an EMBL/GenBank/DDBJ whole genome shotgun (WGS) entry which is preliminary data.</text>
</comment>
<dbReference type="InterPro" id="IPR037157">
    <property type="entry name" value="Acetyltransf_C_sf"/>
</dbReference>
<dbReference type="GO" id="GO:0008780">
    <property type="term" value="F:acyl-[acyl-carrier-protein]-UDP-N-acetylglucosamine O-acyltransferase activity"/>
    <property type="evidence" value="ECO:0007669"/>
    <property type="project" value="InterPro"/>
</dbReference>
<accession>A0A0F9LDU6</accession>
<evidence type="ECO:0000256" key="2">
    <source>
        <dbReference type="ARBA" id="ARBA00022556"/>
    </source>
</evidence>
<keyword evidence="5" id="KW-0012">Acyltransferase</keyword>
<proteinExistence type="predicted"/>
<dbReference type="PIRSF" id="PIRSF000456">
    <property type="entry name" value="UDP-GlcNAc_acltr"/>
    <property type="match status" value="1"/>
</dbReference>
<reference evidence="7" key="1">
    <citation type="journal article" date="2015" name="Nature">
        <title>Complex archaea that bridge the gap between prokaryotes and eukaryotes.</title>
        <authorList>
            <person name="Spang A."/>
            <person name="Saw J.H."/>
            <person name="Jorgensen S.L."/>
            <person name="Zaremba-Niedzwiedzka K."/>
            <person name="Martijn J."/>
            <person name="Lind A.E."/>
            <person name="van Eijk R."/>
            <person name="Schleper C."/>
            <person name="Guy L."/>
            <person name="Ettema T.J."/>
        </authorList>
    </citation>
    <scope>NUCLEOTIDE SEQUENCE</scope>
</reference>
<dbReference type="GO" id="GO:0016020">
    <property type="term" value="C:membrane"/>
    <property type="evidence" value="ECO:0007669"/>
    <property type="project" value="GOC"/>
</dbReference>
<dbReference type="EMBL" id="LAZR01006503">
    <property type="protein sequence ID" value="KKM91668.1"/>
    <property type="molecule type" value="Genomic_DNA"/>
</dbReference>
<feature type="domain" description="UDP N-acetylglucosamine O-acyltransferase C-terminal" evidence="6">
    <location>
        <begin position="174"/>
        <end position="251"/>
    </location>
</feature>
<keyword evidence="4" id="KW-0443">Lipid metabolism</keyword>
<keyword evidence="3" id="KW-0808">Transferase</keyword>
<dbReference type="InterPro" id="IPR011004">
    <property type="entry name" value="Trimer_LpxA-like_sf"/>
</dbReference>
<name>A0A0F9LDU6_9ZZZZ</name>
<dbReference type="GO" id="GO:0009245">
    <property type="term" value="P:lipid A biosynthetic process"/>
    <property type="evidence" value="ECO:0007669"/>
    <property type="project" value="UniProtKB-KW"/>
</dbReference>
<dbReference type="Gene3D" id="1.20.1180.10">
    <property type="entry name" value="Udp N-acetylglucosamine O-acyltransferase, C-terminal domain"/>
    <property type="match status" value="1"/>
</dbReference>
<evidence type="ECO:0000256" key="4">
    <source>
        <dbReference type="ARBA" id="ARBA00023098"/>
    </source>
</evidence>
<dbReference type="InterPro" id="IPR010137">
    <property type="entry name" value="Lipid_A_LpxA"/>
</dbReference>
<dbReference type="PANTHER" id="PTHR43480:SF1">
    <property type="entry name" value="ACYL-[ACYL-CARRIER-PROTEIN]--UDP-N-ACETYLGLUCOSAMINE O-ACYLTRANSFERASE, MITOCHONDRIAL-RELATED"/>
    <property type="match status" value="1"/>
</dbReference>
<evidence type="ECO:0000256" key="3">
    <source>
        <dbReference type="ARBA" id="ARBA00022679"/>
    </source>
</evidence>
<dbReference type="InterPro" id="IPR029098">
    <property type="entry name" value="Acetyltransf_C"/>
</dbReference>
<evidence type="ECO:0000259" key="6">
    <source>
        <dbReference type="Pfam" id="PF13720"/>
    </source>
</evidence>
<evidence type="ECO:0000256" key="1">
    <source>
        <dbReference type="ARBA" id="ARBA00022516"/>
    </source>
</evidence>
<sequence length="267" mass="28167">MSDISSKALVMNPSGLAHDVRVGPFSFVGPEVTIGAGTVLHSHVTVTGRTQIAGECELFPGCVVGAPPVGVAEADAGQCVLDERNVIREHVIIAAGAPGGRGTLLGPTNLFMVGCQVGHDASVAGEGLFANFTRIGQGAGIEKFVRTSGLTVISDYATVGAYSFTTGYASVERDAPPYVIMQGLPSRVRSINVENLRRCGFDADTIQCLKSTFRMLFNGSVTFPPPEALQAAEEASDNEHVRILVDFLRRSADCPTGRWLEPAEEAC</sequence>